<reference evidence="3 4" key="1">
    <citation type="submission" date="2021-02" db="EMBL/GenBank/DDBJ databases">
        <title>A novel species of genus Amphritea isolated from a fishpond in China.</title>
        <authorList>
            <person name="Lu H."/>
        </authorList>
    </citation>
    <scope>NUCLEOTIDE SEQUENCE [LARGE SCALE GENOMIC DNA]</scope>
    <source>
        <strain evidence="3 4">RP18W</strain>
    </source>
</reference>
<accession>A0ABS2WA83</accession>
<dbReference type="InterPro" id="IPR003346">
    <property type="entry name" value="Transposase_20"/>
</dbReference>
<keyword evidence="4" id="KW-1185">Reference proteome</keyword>
<evidence type="ECO:0000259" key="1">
    <source>
        <dbReference type="Pfam" id="PF01548"/>
    </source>
</evidence>
<comment type="caution">
    <text evidence="3">The sequence shown here is derived from an EMBL/GenBank/DDBJ whole genome shotgun (WGS) entry which is preliminary data.</text>
</comment>
<organism evidence="3 4">
    <name type="scientific">Amphritea pacifica</name>
    <dbReference type="NCBI Taxonomy" id="2811233"/>
    <lineage>
        <taxon>Bacteria</taxon>
        <taxon>Pseudomonadati</taxon>
        <taxon>Pseudomonadota</taxon>
        <taxon>Gammaproteobacteria</taxon>
        <taxon>Oceanospirillales</taxon>
        <taxon>Oceanospirillaceae</taxon>
        <taxon>Amphritea</taxon>
    </lineage>
</organism>
<dbReference type="RefSeq" id="WP_205213945.1">
    <property type="nucleotide sequence ID" value="NZ_JAFFZP010000024.1"/>
</dbReference>
<dbReference type="NCBIfam" id="NF033542">
    <property type="entry name" value="transpos_IS110"/>
    <property type="match status" value="1"/>
</dbReference>
<evidence type="ECO:0000313" key="4">
    <source>
        <dbReference type="Proteomes" id="UP000760472"/>
    </source>
</evidence>
<dbReference type="PANTHER" id="PTHR33055:SF3">
    <property type="entry name" value="PUTATIVE TRANSPOSASE FOR IS117-RELATED"/>
    <property type="match status" value="1"/>
</dbReference>
<feature type="non-terminal residue" evidence="3">
    <location>
        <position position="302"/>
    </location>
</feature>
<protein>
    <submittedName>
        <fullName evidence="3">IS110 family transposase</fullName>
    </submittedName>
</protein>
<proteinExistence type="predicted"/>
<dbReference type="Pfam" id="PF01548">
    <property type="entry name" value="DEDD_Tnp_IS110"/>
    <property type="match status" value="1"/>
</dbReference>
<sequence>MNISIAGVDLAKKVIQICVVKRNTVLSNKEMTPSQFEEWLAKSKPMTVVFEACATSNYWKQTAEKHGHEAKLISAKLVSNIRQTQKTDANDALAIVQASQLVDVQFISGKSVAQQELQSLLRMRELAVKQKVALQNQVRALLAEFNIHGSSAKGRGGLSGAVQRTLEDADNGFSMPFRDALHATWQACLLTINRIKAYDECLAQAVKLHPDCERLMALEGVSVINAINLYVLLGCSDDLHFNNGREASACVGVTPIQHSTGGKAKLGSIGRHVKQVMLRSQLISGAMAVVSALSKRLPKTTK</sequence>
<dbReference type="Pfam" id="PF02371">
    <property type="entry name" value="Transposase_20"/>
    <property type="match status" value="1"/>
</dbReference>
<dbReference type="Proteomes" id="UP000760472">
    <property type="component" value="Unassembled WGS sequence"/>
</dbReference>
<dbReference type="InterPro" id="IPR047650">
    <property type="entry name" value="Transpos_IS110"/>
</dbReference>
<dbReference type="InterPro" id="IPR002525">
    <property type="entry name" value="Transp_IS110-like_N"/>
</dbReference>
<evidence type="ECO:0000259" key="2">
    <source>
        <dbReference type="Pfam" id="PF02371"/>
    </source>
</evidence>
<dbReference type="EMBL" id="JAFFZP010000024">
    <property type="protein sequence ID" value="MBN0988628.1"/>
    <property type="molecule type" value="Genomic_DNA"/>
</dbReference>
<feature type="domain" description="Transposase IS116/IS110/IS902 C-terminal" evidence="2">
    <location>
        <begin position="212"/>
        <end position="292"/>
    </location>
</feature>
<feature type="domain" description="Transposase IS110-like N-terminal" evidence="1">
    <location>
        <begin position="6"/>
        <end position="145"/>
    </location>
</feature>
<evidence type="ECO:0000313" key="3">
    <source>
        <dbReference type="EMBL" id="MBN0988628.1"/>
    </source>
</evidence>
<dbReference type="PANTHER" id="PTHR33055">
    <property type="entry name" value="TRANSPOSASE FOR INSERTION SEQUENCE ELEMENT IS1111A"/>
    <property type="match status" value="1"/>
</dbReference>
<gene>
    <name evidence="3" type="ORF">JW498_14760</name>
</gene>
<name>A0ABS2WA83_9GAMM</name>